<dbReference type="VEuPathDB" id="VectorBase:AFAF006844"/>
<dbReference type="STRING" id="69004.A0A182QBH1"/>
<reference evidence="3" key="1">
    <citation type="submission" date="2014-01" db="EMBL/GenBank/DDBJ databases">
        <title>The Genome Sequence of Anopheles farauti FAR1 (V2).</title>
        <authorList>
            <consortium name="The Broad Institute Genomics Platform"/>
            <person name="Neafsey D.E."/>
            <person name="Besansky N."/>
            <person name="Howell P."/>
            <person name="Walton C."/>
            <person name="Young S.K."/>
            <person name="Zeng Q."/>
            <person name="Gargeya S."/>
            <person name="Fitzgerald M."/>
            <person name="Haas B."/>
            <person name="Abouelleil A."/>
            <person name="Allen A.W."/>
            <person name="Alvarado L."/>
            <person name="Arachchi H.M."/>
            <person name="Berlin A.M."/>
            <person name="Chapman S.B."/>
            <person name="Gainer-Dewar J."/>
            <person name="Goldberg J."/>
            <person name="Griggs A."/>
            <person name="Gujja S."/>
            <person name="Hansen M."/>
            <person name="Howarth C."/>
            <person name="Imamovic A."/>
            <person name="Ireland A."/>
            <person name="Larimer J."/>
            <person name="McCowan C."/>
            <person name="Murphy C."/>
            <person name="Pearson M."/>
            <person name="Poon T.W."/>
            <person name="Priest M."/>
            <person name="Roberts A."/>
            <person name="Saif S."/>
            <person name="Shea T."/>
            <person name="Sisk P."/>
            <person name="Sykes S."/>
            <person name="Wortman J."/>
            <person name="Nusbaum C."/>
            <person name="Birren B."/>
        </authorList>
    </citation>
    <scope>NUCLEOTIDE SEQUENCE [LARGE SCALE GENOMIC DNA]</scope>
    <source>
        <strain evidence="3">FAR1</strain>
    </source>
</reference>
<evidence type="ECO:0000313" key="2">
    <source>
        <dbReference type="EnsemblMetazoa" id="AFAF006844-PA"/>
    </source>
</evidence>
<reference evidence="2" key="2">
    <citation type="submission" date="2020-05" db="UniProtKB">
        <authorList>
            <consortium name="EnsemblMetazoa"/>
        </authorList>
    </citation>
    <scope>IDENTIFICATION</scope>
    <source>
        <strain evidence="2">FAR1</strain>
    </source>
</reference>
<keyword evidence="1" id="KW-0812">Transmembrane</keyword>
<organism evidence="2 3">
    <name type="scientific">Anopheles farauti</name>
    <dbReference type="NCBI Taxonomy" id="69004"/>
    <lineage>
        <taxon>Eukaryota</taxon>
        <taxon>Metazoa</taxon>
        <taxon>Ecdysozoa</taxon>
        <taxon>Arthropoda</taxon>
        <taxon>Hexapoda</taxon>
        <taxon>Insecta</taxon>
        <taxon>Pterygota</taxon>
        <taxon>Neoptera</taxon>
        <taxon>Endopterygota</taxon>
        <taxon>Diptera</taxon>
        <taxon>Nematocera</taxon>
        <taxon>Culicoidea</taxon>
        <taxon>Culicidae</taxon>
        <taxon>Anophelinae</taxon>
        <taxon>Anopheles</taxon>
    </lineage>
</organism>
<accession>A0A182QBH1</accession>
<name>A0A182QBH1_9DIPT</name>
<dbReference type="Gene3D" id="3.40.50.300">
    <property type="entry name" value="P-loop containing nucleotide triphosphate hydrolases"/>
    <property type="match status" value="1"/>
</dbReference>
<evidence type="ECO:0000313" key="3">
    <source>
        <dbReference type="Proteomes" id="UP000075886"/>
    </source>
</evidence>
<protein>
    <submittedName>
        <fullName evidence="2">Uncharacterized protein</fullName>
    </submittedName>
</protein>
<keyword evidence="1" id="KW-0472">Membrane</keyword>
<dbReference type="SUPFAM" id="SSF52540">
    <property type="entry name" value="P-loop containing nucleoside triphosphate hydrolases"/>
    <property type="match status" value="1"/>
</dbReference>
<dbReference type="EMBL" id="AXCN02000308">
    <property type="status" value="NOT_ANNOTATED_CDS"/>
    <property type="molecule type" value="Genomic_DNA"/>
</dbReference>
<dbReference type="GO" id="GO:0003924">
    <property type="term" value="F:GTPase activity"/>
    <property type="evidence" value="ECO:0007669"/>
    <property type="project" value="InterPro"/>
</dbReference>
<dbReference type="AlphaFoldDB" id="A0A182QBH1"/>
<dbReference type="PRINTS" id="PR00449">
    <property type="entry name" value="RASTRNSFRMNG"/>
</dbReference>
<evidence type="ECO:0000256" key="1">
    <source>
        <dbReference type="SAM" id="Phobius"/>
    </source>
</evidence>
<dbReference type="GO" id="GO:0005525">
    <property type="term" value="F:GTP binding"/>
    <property type="evidence" value="ECO:0007669"/>
    <property type="project" value="InterPro"/>
</dbReference>
<dbReference type="InterPro" id="IPR027417">
    <property type="entry name" value="P-loop_NTPase"/>
</dbReference>
<dbReference type="Pfam" id="PF00071">
    <property type="entry name" value="Ras"/>
    <property type="match status" value="1"/>
</dbReference>
<dbReference type="InterPro" id="IPR001806">
    <property type="entry name" value="Small_GTPase"/>
</dbReference>
<proteinExistence type="predicted"/>
<sequence length="230" mass="25834">MLYKKEKSKEKLEKRTSGVKPPPNVKCVLVGDGAVGKTNLILTYIQDRFTHEYVPTAFDKYNVVHSFHISPGRSRRHHSQGVLVRAHTAYRLLLIVVVKNMFIPIIIIIIIIITITVIFGNMVVGCYDNLNHHTGAGEHALHFAFSGEHGSTDLHPSEDSPMVGCLHKCCVCDDKRGRCHQGRRRAELGYRAVVEMKHHGYGANAAKDGFVAESLREPRYWFTSDKTNGT</sequence>
<feature type="transmembrane region" description="Helical" evidence="1">
    <location>
        <begin position="101"/>
        <end position="124"/>
    </location>
</feature>
<keyword evidence="3" id="KW-1185">Reference proteome</keyword>
<keyword evidence="1" id="KW-1133">Transmembrane helix</keyword>
<dbReference type="EnsemblMetazoa" id="AFAF006844-RA">
    <property type="protein sequence ID" value="AFAF006844-PA"/>
    <property type="gene ID" value="AFAF006844"/>
</dbReference>
<dbReference type="Proteomes" id="UP000075886">
    <property type="component" value="Unassembled WGS sequence"/>
</dbReference>